<proteinExistence type="predicted"/>
<feature type="transmembrane region" description="Helical" evidence="1">
    <location>
        <begin position="118"/>
        <end position="138"/>
    </location>
</feature>
<dbReference type="NCBIfam" id="TIGR02185">
    <property type="entry name" value="Trep_Strep"/>
    <property type="match status" value="1"/>
</dbReference>
<accession>A0A0D0ZYP9</accession>
<comment type="caution">
    <text evidence="2">The sequence shown here is derived from an EMBL/GenBank/DDBJ whole genome shotgun (WGS) entry which is preliminary data.</text>
</comment>
<evidence type="ECO:0000313" key="2">
    <source>
        <dbReference type="EMBL" id="KIS23648.1"/>
    </source>
</evidence>
<dbReference type="EMBL" id="JXSU01000007">
    <property type="protein sequence ID" value="KIS23648.1"/>
    <property type="molecule type" value="Genomic_DNA"/>
</dbReference>
<keyword evidence="1" id="KW-0472">Membrane</keyword>
<dbReference type="Proteomes" id="UP000032250">
    <property type="component" value="Unassembled WGS sequence"/>
</dbReference>
<feature type="transmembrane region" description="Helical" evidence="1">
    <location>
        <begin position="12"/>
        <end position="33"/>
    </location>
</feature>
<gene>
    <name evidence="2" type="ORF">N495_08590</name>
</gene>
<dbReference type="RefSeq" id="WP_003486210.1">
    <property type="nucleotide sequence ID" value="NZ_JXSU01000007.1"/>
</dbReference>
<name>A0A0D0ZYP9_CLOBO</name>
<dbReference type="OrthoDB" id="9781459at2"/>
<evidence type="ECO:0000256" key="1">
    <source>
        <dbReference type="SAM" id="Phobius"/>
    </source>
</evidence>
<feature type="transmembrane region" description="Helical" evidence="1">
    <location>
        <begin position="39"/>
        <end position="60"/>
    </location>
</feature>
<evidence type="ECO:0000313" key="3">
    <source>
        <dbReference type="Proteomes" id="UP000032250"/>
    </source>
</evidence>
<dbReference type="InterPro" id="IPR011733">
    <property type="entry name" value="CHP02185_IM"/>
</dbReference>
<protein>
    <submittedName>
        <fullName evidence="2">Membrane protein</fullName>
    </submittedName>
</protein>
<dbReference type="HOGENOM" id="CLU_093450_1_0_9"/>
<dbReference type="Pfam" id="PF09605">
    <property type="entry name" value="Trep_Strep"/>
    <property type="match status" value="1"/>
</dbReference>
<keyword evidence="1" id="KW-1133">Transmembrane helix</keyword>
<reference evidence="2 3" key="1">
    <citation type="submission" date="2014-06" db="EMBL/GenBank/DDBJ databases">
        <title>Genome characterization of distinct group I Clostridium botulinum lineages.</title>
        <authorList>
            <person name="Giordani F."/>
            <person name="Anselmo A."/>
            <person name="Fillo S."/>
            <person name="Palozzi A.M."/>
            <person name="Fortunato A."/>
            <person name="Gentile B."/>
            <person name="Ciammaruconi A."/>
            <person name="Anniballi F."/>
            <person name="De Medici D."/>
            <person name="Lista F."/>
        </authorList>
    </citation>
    <scope>NUCLEOTIDE SEQUENCE [LARGE SCALE GENOMIC DNA]</scope>
    <source>
        <strain evidence="2 3">B2 450</strain>
    </source>
</reference>
<feature type="transmembrane region" description="Helical" evidence="1">
    <location>
        <begin position="67"/>
        <end position="83"/>
    </location>
</feature>
<sequence>MLKTETNKLQIKDLVTIGIFSAIYFVVNLIVMVCGGISPIIWIFMPAIIGLLCGVIFMLMTAKVQKFGAILIMSIITALIYFATGQFTVVLLVSFAIVSIIGEFIRRGFGYKSFTGNLIAYAIFSLGMTGSPLPIWLFGDSFLKSIMEQGMSASYVEGLKTLTSTGMLMSMYVATFIAALIGGFIGKSMLKKHFKKAGIV</sequence>
<dbReference type="AlphaFoldDB" id="A0A0D0ZYP9"/>
<feature type="transmembrane region" description="Helical" evidence="1">
    <location>
        <begin position="89"/>
        <end position="106"/>
    </location>
</feature>
<feature type="transmembrane region" description="Helical" evidence="1">
    <location>
        <begin position="167"/>
        <end position="186"/>
    </location>
</feature>
<keyword evidence="1" id="KW-0812">Transmembrane</keyword>
<dbReference type="PATRIC" id="fig|1379739.3.peg.2067"/>
<organism evidence="2 3">
    <name type="scientific">Clostridium botulinum B2 450</name>
    <dbReference type="NCBI Taxonomy" id="1379739"/>
    <lineage>
        <taxon>Bacteria</taxon>
        <taxon>Bacillati</taxon>
        <taxon>Bacillota</taxon>
        <taxon>Clostridia</taxon>
        <taxon>Eubacteriales</taxon>
        <taxon>Clostridiaceae</taxon>
        <taxon>Clostridium</taxon>
    </lineage>
</organism>